<dbReference type="Proteomes" id="UP000624244">
    <property type="component" value="Unassembled WGS sequence"/>
</dbReference>
<feature type="region of interest" description="Disordered" evidence="1">
    <location>
        <begin position="159"/>
        <end position="187"/>
    </location>
</feature>
<sequence length="187" mass="20721">MTAIIAVPPLFPLLEQVVKDPLHRLYLPCIQLVKCQHVYEDDMTFVHEEVAEQVKSMLFTNALGCLDPRQDLLAIGRNNRIVVVMCANAASRLGQVEFDHGQRPERRPNFAFQYPSPSSVCSSLIRQSGIGVLCGQKSSRWPTIPSHSVTLDTYTVLGNRPSRRSGPKMSAIVSTSSSSGMLKVHDM</sequence>
<evidence type="ECO:0000313" key="3">
    <source>
        <dbReference type="Proteomes" id="UP000624244"/>
    </source>
</evidence>
<comment type="caution">
    <text evidence="2">The sequence shown here is derived from an EMBL/GenBank/DDBJ whole genome shotgun (WGS) entry which is preliminary data.</text>
</comment>
<proteinExistence type="predicted"/>
<evidence type="ECO:0000313" key="2">
    <source>
        <dbReference type="EMBL" id="KAF5850389.1"/>
    </source>
</evidence>
<name>A0A8H5ZKC5_COCSA</name>
<gene>
    <name evidence="2" type="ORF">GGP41_002644</name>
</gene>
<dbReference type="EMBL" id="WNKQ01000007">
    <property type="protein sequence ID" value="KAF5850389.1"/>
    <property type="molecule type" value="Genomic_DNA"/>
</dbReference>
<protein>
    <submittedName>
        <fullName evidence="2">Uncharacterized protein</fullName>
    </submittedName>
</protein>
<accession>A0A8H5ZKC5</accession>
<dbReference type="AlphaFoldDB" id="A0A8H5ZKC5"/>
<evidence type="ECO:0000256" key="1">
    <source>
        <dbReference type="SAM" id="MobiDB-lite"/>
    </source>
</evidence>
<reference evidence="2" key="1">
    <citation type="submission" date="2019-11" db="EMBL/GenBank/DDBJ databases">
        <title>Bipolaris sorokiniana Genome sequencing.</title>
        <authorList>
            <person name="Wang H."/>
        </authorList>
    </citation>
    <scope>NUCLEOTIDE SEQUENCE</scope>
</reference>
<organism evidence="2 3">
    <name type="scientific">Cochliobolus sativus</name>
    <name type="common">Common root rot and spot blotch fungus</name>
    <name type="synonym">Bipolaris sorokiniana</name>
    <dbReference type="NCBI Taxonomy" id="45130"/>
    <lineage>
        <taxon>Eukaryota</taxon>
        <taxon>Fungi</taxon>
        <taxon>Dikarya</taxon>
        <taxon>Ascomycota</taxon>
        <taxon>Pezizomycotina</taxon>
        <taxon>Dothideomycetes</taxon>
        <taxon>Pleosporomycetidae</taxon>
        <taxon>Pleosporales</taxon>
        <taxon>Pleosporineae</taxon>
        <taxon>Pleosporaceae</taxon>
        <taxon>Bipolaris</taxon>
    </lineage>
</organism>